<evidence type="ECO:0000256" key="4">
    <source>
        <dbReference type="ARBA" id="ARBA00022475"/>
    </source>
</evidence>
<dbReference type="CDD" id="cd06193">
    <property type="entry name" value="siderophore_interacting"/>
    <property type="match status" value="1"/>
</dbReference>
<evidence type="ECO:0000256" key="9">
    <source>
        <dbReference type="ARBA" id="ARBA00022840"/>
    </source>
</evidence>
<dbReference type="InterPro" id="IPR017938">
    <property type="entry name" value="Riboflavin_synthase-like_b-brl"/>
</dbReference>
<feature type="region of interest" description="Disordered" evidence="15">
    <location>
        <begin position="278"/>
        <end position="334"/>
    </location>
</feature>
<dbReference type="EMBL" id="JAGIOC010000001">
    <property type="protein sequence ID" value="MBP2408858.1"/>
    <property type="molecule type" value="Genomic_DNA"/>
</dbReference>
<evidence type="ECO:0000256" key="15">
    <source>
        <dbReference type="SAM" id="MobiDB-lite"/>
    </source>
</evidence>
<dbReference type="InterPro" id="IPR003439">
    <property type="entry name" value="ABC_transporter-like_ATP-bd"/>
</dbReference>
<name>A0ABS4YJ98_9MICO</name>
<dbReference type="InterPro" id="IPR039261">
    <property type="entry name" value="FNR_nucleotide-bd"/>
</dbReference>
<evidence type="ECO:0000256" key="8">
    <source>
        <dbReference type="ARBA" id="ARBA00022827"/>
    </source>
</evidence>
<dbReference type="Gene3D" id="2.40.30.10">
    <property type="entry name" value="Translation factors"/>
    <property type="match status" value="1"/>
</dbReference>
<dbReference type="SUPFAM" id="SSF52540">
    <property type="entry name" value="P-loop containing nucleoside triphosphate hydrolases"/>
    <property type="match status" value="1"/>
</dbReference>
<comment type="subunit">
    <text evidence="13">Forms a heterodimer with IrtB.</text>
</comment>
<comment type="caution">
    <text evidence="18">The sequence shown here is derived from an EMBL/GenBank/DDBJ whole genome shotgun (WGS) entry which is preliminary data.</text>
</comment>
<keyword evidence="4" id="KW-1003">Cell membrane</keyword>
<dbReference type="Gene3D" id="3.40.50.80">
    <property type="entry name" value="Nucleotide-binding domain of ferredoxin-NADP reductase (FNR) module"/>
    <property type="match status" value="1"/>
</dbReference>
<keyword evidence="8" id="KW-0274">FAD</keyword>
<reference evidence="18 19" key="1">
    <citation type="submission" date="2021-03" db="EMBL/GenBank/DDBJ databases">
        <title>Sequencing the genomes of 1000 actinobacteria strains.</title>
        <authorList>
            <person name="Klenk H.-P."/>
        </authorList>
    </citation>
    <scope>NUCLEOTIDE SEQUENCE [LARGE SCALE GENOMIC DNA]</scope>
    <source>
        <strain evidence="18 19">DSM 14564</strain>
    </source>
</reference>
<evidence type="ECO:0000256" key="5">
    <source>
        <dbReference type="ARBA" id="ARBA00022496"/>
    </source>
</evidence>
<keyword evidence="19" id="KW-1185">Reference proteome</keyword>
<keyword evidence="11" id="KW-0406">Ion transport</keyword>
<keyword evidence="6" id="KW-0285">Flavoprotein</keyword>
<dbReference type="PROSITE" id="PS51384">
    <property type="entry name" value="FAD_FR"/>
    <property type="match status" value="1"/>
</dbReference>
<keyword evidence="12" id="KW-0472">Membrane</keyword>
<accession>A0ABS4YJ98</accession>
<dbReference type="InterPro" id="IPR013113">
    <property type="entry name" value="SIP_FAD-bd"/>
</dbReference>
<dbReference type="PROSITE" id="PS50893">
    <property type="entry name" value="ABC_TRANSPORTER_2"/>
    <property type="match status" value="1"/>
</dbReference>
<keyword evidence="9 18" id="KW-0067">ATP-binding</keyword>
<evidence type="ECO:0000259" key="17">
    <source>
        <dbReference type="PROSITE" id="PS51384"/>
    </source>
</evidence>
<feature type="domain" description="ABC transporter" evidence="16">
    <location>
        <begin position="27"/>
        <end position="263"/>
    </location>
</feature>
<feature type="compositionally biased region" description="Basic and acidic residues" evidence="15">
    <location>
        <begin position="294"/>
        <end position="308"/>
    </location>
</feature>
<dbReference type="PROSITE" id="PS00211">
    <property type="entry name" value="ABC_TRANSPORTER_1"/>
    <property type="match status" value="1"/>
</dbReference>
<dbReference type="GO" id="GO:0005524">
    <property type="term" value="F:ATP binding"/>
    <property type="evidence" value="ECO:0007669"/>
    <property type="project" value="UniProtKB-KW"/>
</dbReference>
<evidence type="ECO:0000256" key="2">
    <source>
        <dbReference type="ARBA" id="ARBA00004202"/>
    </source>
</evidence>
<dbReference type="PANTHER" id="PTHR42771">
    <property type="entry name" value="IRON(3+)-HYDROXAMATE IMPORT ATP-BINDING PROTEIN FHUC"/>
    <property type="match status" value="1"/>
</dbReference>
<dbReference type="SUPFAM" id="SSF63380">
    <property type="entry name" value="Riboflavin synthase domain-like"/>
    <property type="match status" value="1"/>
</dbReference>
<comment type="cofactor">
    <cofactor evidence="1">
        <name>FAD</name>
        <dbReference type="ChEBI" id="CHEBI:57692"/>
    </cofactor>
</comment>
<dbReference type="InterPro" id="IPR051535">
    <property type="entry name" value="Siderophore_ABC-ATPase"/>
</dbReference>
<dbReference type="Proteomes" id="UP000698222">
    <property type="component" value="Unassembled WGS sequence"/>
</dbReference>
<evidence type="ECO:0000256" key="14">
    <source>
        <dbReference type="ARBA" id="ARBA00023488"/>
    </source>
</evidence>
<evidence type="ECO:0000313" key="18">
    <source>
        <dbReference type="EMBL" id="MBP2408858.1"/>
    </source>
</evidence>
<gene>
    <name evidence="18" type="ORF">JOF44_001761</name>
</gene>
<evidence type="ECO:0000256" key="13">
    <source>
        <dbReference type="ARBA" id="ARBA00023467"/>
    </source>
</evidence>
<comment type="subcellular location">
    <subcellularLocation>
        <location evidence="2">Cell membrane</location>
        <topology evidence="2">Peripheral membrane protein</topology>
    </subcellularLocation>
</comment>
<feature type="region of interest" description="Disordered" evidence="15">
    <location>
        <begin position="1"/>
        <end position="24"/>
    </location>
</feature>
<evidence type="ECO:0000313" key="19">
    <source>
        <dbReference type="Proteomes" id="UP000698222"/>
    </source>
</evidence>
<evidence type="ECO:0000256" key="1">
    <source>
        <dbReference type="ARBA" id="ARBA00001974"/>
    </source>
</evidence>
<keyword evidence="7" id="KW-0547">Nucleotide-binding</keyword>
<proteinExistence type="predicted"/>
<dbReference type="Gene3D" id="3.40.50.300">
    <property type="entry name" value="P-loop containing nucleotide triphosphate hydrolases"/>
    <property type="match status" value="1"/>
</dbReference>
<evidence type="ECO:0000256" key="10">
    <source>
        <dbReference type="ARBA" id="ARBA00023004"/>
    </source>
</evidence>
<dbReference type="SMART" id="SM00382">
    <property type="entry name" value="AAA"/>
    <property type="match status" value="1"/>
</dbReference>
<evidence type="ECO:0000256" key="12">
    <source>
        <dbReference type="ARBA" id="ARBA00023136"/>
    </source>
</evidence>
<dbReference type="CDD" id="cd03214">
    <property type="entry name" value="ABC_Iron-Siderophores_B12_Hemin"/>
    <property type="match status" value="1"/>
</dbReference>
<evidence type="ECO:0000256" key="6">
    <source>
        <dbReference type="ARBA" id="ARBA00022630"/>
    </source>
</evidence>
<organism evidence="18 19">
    <name type="scientific">Brachybacterium fresconis</name>
    <dbReference type="NCBI Taxonomy" id="173363"/>
    <lineage>
        <taxon>Bacteria</taxon>
        <taxon>Bacillati</taxon>
        <taxon>Actinomycetota</taxon>
        <taxon>Actinomycetes</taxon>
        <taxon>Micrococcales</taxon>
        <taxon>Dermabacteraceae</taxon>
        <taxon>Brachybacterium</taxon>
    </lineage>
</organism>
<evidence type="ECO:0000256" key="3">
    <source>
        <dbReference type="ARBA" id="ARBA00022448"/>
    </source>
</evidence>
<feature type="domain" description="FAD-binding FR-type" evidence="17">
    <location>
        <begin position="371"/>
        <end position="525"/>
    </location>
</feature>
<dbReference type="InterPro" id="IPR003593">
    <property type="entry name" value="AAA+_ATPase"/>
</dbReference>
<dbReference type="InterPro" id="IPR007037">
    <property type="entry name" value="SIP_rossman_dom"/>
</dbReference>
<keyword evidence="10" id="KW-0408">Iron</keyword>
<evidence type="ECO:0000256" key="7">
    <source>
        <dbReference type="ARBA" id="ARBA00022741"/>
    </source>
</evidence>
<evidence type="ECO:0000256" key="11">
    <source>
        <dbReference type="ARBA" id="ARBA00023065"/>
    </source>
</evidence>
<dbReference type="PANTHER" id="PTHR42771:SF2">
    <property type="entry name" value="IRON(3+)-HYDROXAMATE IMPORT ATP-BINDING PROTEIN FHUC"/>
    <property type="match status" value="1"/>
</dbReference>
<dbReference type="Pfam" id="PF04954">
    <property type="entry name" value="SIP"/>
    <property type="match status" value="1"/>
</dbReference>
<dbReference type="InterPro" id="IPR027417">
    <property type="entry name" value="P-loop_NTPase"/>
</dbReference>
<sequence>MTLDMTRTRDPLPARPGGQDAPPRPLLEARHLHLAYDRREVVHDLSLALPEGRITIIVGANGSGKSTVLRGLSRLMTPRRGSVLLDGTDIHSLGGKSLARRLGLLPQAPQAPDGVTVRELVSRGRFPHQGLVPRWSEDDERAVQEALTATRSEELADRPVAELSGGQRQRVWIAMALAQETEVLLLDEPTTYLDVTHQLEVLDVVRELNRRRGTTVGIVLHDLGLAARYADHLVAVLSGEIHSEGAPADVITAQMVREVFDLDALVVPDPVTASPMVLPLGRDSLDASDASDAPEPRTADAPEPRTADDDSAADGRSAPADSQEDALTTTTQAAAAAAHSAATATAARAQAAATDTTAVPALAPALEASSQLAFELSVGAITPIGKNLLRFTLTSPDLVHFGAGGHPLDMRIKLIIRGPEASADHFATVRPGALLDPATHAEWYRTWLQIDPVDRGWMRTYTVRAQRGAGHPGNLTAHPEIDIDVVLHLDAEEIPGSGVAARWARDARVGDTISMLGPNRHVVGPDYGGIEFRPGAARTVLLVGDETAAPAICSILEALPEAIAGHAVIEVPDASDQQQVLTRSGVQVTWLVRGERPHGELMAAEVQRLMCEDAQAFRIEAGLDADGLGGSAGRAELEDIDIDSSILWETTTGHGTFYAWLAGEAGTIKMLRRHLVSELGIDRRQVSFMGYWRQGRPEG</sequence>
<dbReference type="InterPro" id="IPR017871">
    <property type="entry name" value="ABC_transporter-like_CS"/>
</dbReference>
<dbReference type="Pfam" id="PF08021">
    <property type="entry name" value="FAD_binding_9"/>
    <property type="match status" value="1"/>
</dbReference>
<dbReference type="Pfam" id="PF00005">
    <property type="entry name" value="ABC_tran"/>
    <property type="match status" value="1"/>
</dbReference>
<protein>
    <recommendedName>
        <fullName evidence="14">Mycobactin import ATP-binding/permease protein IrtA</fullName>
    </recommendedName>
</protein>
<keyword evidence="5" id="KW-0410">Iron transport</keyword>
<evidence type="ECO:0000259" key="16">
    <source>
        <dbReference type="PROSITE" id="PS50893"/>
    </source>
</evidence>
<dbReference type="InterPro" id="IPR017927">
    <property type="entry name" value="FAD-bd_FR_type"/>
</dbReference>
<feature type="compositionally biased region" description="Basic and acidic residues" evidence="15">
    <location>
        <begin position="1"/>
        <end position="12"/>
    </location>
</feature>
<feature type="compositionally biased region" description="Low complexity" evidence="15">
    <location>
        <begin position="314"/>
        <end position="334"/>
    </location>
</feature>
<keyword evidence="3" id="KW-0813">Transport</keyword>
<dbReference type="RefSeq" id="WP_342591728.1">
    <property type="nucleotide sequence ID" value="NZ_BAAAJV010000005.1"/>
</dbReference>